<dbReference type="InterPro" id="IPR004045">
    <property type="entry name" value="Glutathione_S-Trfase_N"/>
</dbReference>
<feature type="transmembrane region" description="Helical" evidence="2">
    <location>
        <begin position="23"/>
        <end position="46"/>
    </location>
</feature>
<feature type="domain" description="GST C-terminal" evidence="3">
    <location>
        <begin position="362"/>
        <end position="494"/>
    </location>
</feature>
<dbReference type="Proteomes" id="UP001276659">
    <property type="component" value="Unassembled WGS sequence"/>
</dbReference>
<dbReference type="SUPFAM" id="SSF47616">
    <property type="entry name" value="GST C-terminal domain-like"/>
    <property type="match status" value="1"/>
</dbReference>
<gene>
    <name evidence="4" type="ORF">OEA41_001813</name>
</gene>
<keyword evidence="2" id="KW-0472">Membrane</keyword>
<dbReference type="SUPFAM" id="SSF52833">
    <property type="entry name" value="Thioredoxin-like"/>
    <property type="match status" value="1"/>
</dbReference>
<dbReference type="InterPro" id="IPR016639">
    <property type="entry name" value="GST_Omega/GSH"/>
</dbReference>
<proteinExistence type="predicted"/>
<dbReference type="Gene3D" id="1.20.1050.10">
    <property type="match status" value="1"/>
</dbReference>
<evidence type="ECO:0000313" key="4">
    <source>
        <dbReference type="EMBL" id="KAK3174567.1"/>
    </source>
</evidence>
<dbReference type="GO" id="GO:0005737">
    <property type="term" value="C:cytoplasm"/>
    <property type="evidence" value="ECO:0007669"/>
    <property type="project" value="TreeGrafter"/>
</dbReference>
<sequence>MAASSAPSPLGHPPPGGDRSRGAIFTITAIIFNAIAALFVLSRLFVRSFITRKLGLEPRGTNHVLGDAIGLDIAATLETNIGIIAACIPTLKPLFNSALRWPRSKYGWSRKLTEDSERHHNQDEDRQPIRIPISPLSPARSRDRSGECPIERLDENIVLENLNAGGKELGSGIRKTTEISLESGRDYGIGPRSPVSYEAQIFKHADQDGQFRRKPSAFRDFISRDPTSKFPAEKDRYALYINLGCPWAHRANLVRSLKGLEPIIQLIICDFELTKEGWLFTGRDGSDAKDPLYGFTKLKELYKKADPEYEGKYTVPALWDKKTETIVNNESSEIIRMFYSEFDDLLPVELREENQPGVGYYPVHLRKEIDEMNEWVYNTVNNGVYKTGFAATQEAYEANLYPLFESLDRLERHLGEPGHSPYLFGEHVTEADIRLYTTMIRFDVAYYNIFYCNLKMVRYDYPRLSRWLTNLYWDGGKVRNGHAFKDTVRFWTVSFLAWLWLWGK</sequence>
<dbReference type="AlphaFoldDB" id="A0AAD9ZDU4"/>
<dbReference type="PANTHER" id="PTHR32419:SF25">
    <property type="entry name" value="GLUTATHIONE S-TRANSFERASE (EUROFUNG)"/>
    <property type="match status" value="1"/>
</dbReference>
<name>A0AAD9ZDU4_9LECA</name>
<dbReference type="PROSITE" id="PS50405">
    <property type="entry name" value="GST_CTER"/>
    <property type="match status" value="1"/>
</dbReference>
<dbReference type="Gene3D" id="3.40.30.10">
    <property type="entry name" value="Glutaredoxin"/>
    <property type="match status" value="1"/>
</dbReference>
<dbReference type="GO" id="GO:0004364">
    <property type="term" value="F:glutathione transferase activity"/>
    <property type="evidence" value="ECO:0007669"/>
    <property type="project" value="InterPro"/>
</dbReference>
<comment type="caution">
    <text evidence="4">The sequence shown here is derived from an EMBL/GenBank/DDBJ whole genome shotgun (WGS) entry which is preliminary data.</text>
</comment>
<organism evidence="4 5">
    <name type="scientific">Lepraria neglecta</name>
    <dbReference type="NCBI Taxonomy" id="209136"/>
    <lineage>
        <taxon>Eukaryota</taxon>
        <taxon>Fungi</taxon>
        <taxon>Dikarya</taxon>
        <taxon>Ascomycota</taxon>
        <taxon>Pezizomycotina</taxon>
        <taxon>Lecanoromycetes</taxon>
        <taxon>OSLEUM clade</taxon>
        <taxon>Lecanoromycetidae</taxon>
        <taxon>Lecanorales</taxon>
        <taxon>Lecanorineae</taxon>
        <taxon>Stereocaulaceae</taxon>
        <taxon>Lepraria</taxon>
    </lineage>
</organism>
<protein>
    <recommendedName>
        <fullName evidence="3">GST C-terminal domain-containing protein</fullName>
    </recommendedName>
</protein>
<feature type="compositionally biased region" description="Basic and acidic residues" evidence="1">
    <location>
        <begin position="112"/>
        <end position="128"/>
    </location>
</feature>
<dbReference type="InterPro" id="IPR047047">
    <property type="entry name" value="GST_Omega-like_C"/>
</dbReference>
<keyword evidence="2" id="KW-1133">Transmembrane helix</keyword>
<dbReference type="EMBL" id="JASNWA010000006">
    <property type="protein sequence ID" value="KAK3174567.1"/>
    <property type="molecule type" value="Genomic_DNA"/>
</dbReference>
<evidence type="ECO:0000256" key="1">
    <source>
        <dbReference type="SAM" id="MobiDB-lite"/>
    </source>
</evidence>
<feature type="region of interest" description="Disordered" evidence="1">
    <location>
        <begin position="112"/>
        <end position="147"/>
    </location>
</feature>
<dbReference type="InterPro" id="IPR036249">
    <property type="entry name" value="Thioredoxin-like_sf"/>
</dbReference>
<dbReference type="Pfam" id="PF13410">
    <property type="entry name" value="GST_C_2"/>
    <property type="match status" value="1"/>
</dbReference>
<accession>A0AAD9ZDU4</accession>
<dbReference type="Pfam" id="PF13409">
    <property type="entry name" value="GST_N_2"/>
    <property type="match status" value="1"/>
</dbReference>
<evidence type="ECO:0000259" key="3">
    <source>
        <dbReference type="PROSITE" id="PS50405"/>
    </source>
</evidence>
<dbReference type="PANTHER" id="PTHR32419">
    <property type="entry name" value="GLUTATHIONYL-HYDROQUINONE REDUCTASE"/>
    <property type="match status" value="1"/>
</dbReference>
<dbReference type="InterPro" id="IPR036282">
    <property type="entry name" value="Glutathione-S-Trfase_C_sf"/>
</dbReference>
<dbReference type="CDD" id="cd03190">
    <property type="entry name" value="GST_C_Omega_like"/>
    <property type="match status" value="1"/>
</dbReference>
<dbReference type="InterPro" id="IPR010987">
    <property type="entry name" value="Glutathione-S-Trfase_C-like"/>
</dbReference>
<evidence type="ECO:0000313" key="5">
    <source>
        <dbReference type="Proteomes" id="UP001276659"/>
    </source>
</evidence>
<evidence type="ECO:0000256" key="2">
    <source>
        <dbReference type="SAM" id="Phobius"/>
    </source>
</evidence>
<reference evidence="4" key="1">
    <citation type="submission" date="2022-11" db="EMBL/GenBank/DDBJ databases">
        <title>Chromosomal genome sequence assembly and mating type (MAT) locus characterization of the leprose asexual lichenized fungus Lepraria neglecta (Nyl.) Erichsen.</title>
        <authorList>
            <person name="Allen J.L."/>
            <person name="Pfeffer B."/>
        </authorList>
    </citation>
    <scope>NUCLEOTIDE SEQUENCE</scope>
    <source>
        <strain evidence="4">Allen 5258</strain>
    </source>
</reference>
<keyword evidence="5" id="KW-1185">Reference proteome</keyword>
<keyword evidence="2" id="KW-0812">Transmembrane</keyword>